<reference evidence="2" key="1">
    <citation type="journal article" date="2008" name="Nat. Genet.">
        <title>The Pristionchus pacificus genome provides a unique perspective on nematode lifestyle and parasitism.</title>
        <authorList>
            <person name="Dieterich C."/>
            <person name="Clifton S.W."/>
            <person name="Schuster L.N."/>
            <person name="Chinwalla A."/>
            <person name="Delehaunty K."/>
            <person name="Dinkelacker I."/>
            <person name="Fulton L."/>
            <person name="Fulton R."/>
            <person name="Godfrey J."/>
            <person name="Minx P."/>
            <person name="Mitreva M."/>
            <person name="Roeseler W."/>
            <person name="Tian H."/>
            <person name="Witte H."/>
            <person name="Yang S.P."/>
            <person name="Wilson R.K."/>
            <person name="Sommer R.J."/>
        </authorList>
    </citation>
    <scope>NUCLEOTIDE SEQUENCE [LARGE SCALE GENOMIC DNA]</scope>
    <source>
        <strain evidence="2">PS312</strain>
    </source>
</reference>
<evidence type="ECO:0000313" key="2">
    <source>
        <dbReference type="Proteomes" id="UP000005239"/>
    </source>
</evidence>
<evidence type="ECO:0000313" key="1">
    <source>
        <dbReference type="EnsemblMetazoa" id="PPA45991.1"/>
    </source>
</evidence>
<name>A0A2A6D1H0_PRIPA</name>
<gene>
    <name evidence="1" type="primary">WBGene00284360</name>
</gene>
<dbReference type="AlphaFoldDB" id="A0A2A6D1H0"/>
<sequence>MTLEETKVTIRLRRVTLMMIQTKEDRDETTKNDDYPKTGRLTVATVEKLTRLWLTMEESTIPALDPTTYLHVTG</sequence>
<accession>A0A2A6D1H0</accession>
<dbReference type="Proteomes" id="UP000005239">
    <property type="component" value="Unassembled WGS sequence"/>
</dbReference>
<dbReference type="EnsemblMetazoa" id="PPA45991.1">
    <property type="protein sequence ID" value="PPA45991.1"/>
    <property type="gene ID" value="WBGene00284360"/>
</dbReference>
<reference evidence="1" key="2">
    <citation type="submission" date="2022-06" db="UniProtKB">
        <authorList>
            <consortium name="EnsemblMetazoa"/>
        </authorList>
    </citation>
    <scope>IDENTIFICATION</scope>
    <source>
        <strain evidence="1">PS312</strain>
    </source>
</reference>
<protein>
    <submittedName>
        <fullName evidence="1">Uncharacterized protein</fullName>
    </submittedName>
</protein>
<proteinExistence type="predicted"/>
<organism evidence="1 2">
    <name type="scientific">Pristionchus pacificus</name>
    <name type="common">Parasitic nematode worm</name>
    <dbReference type="NCBI Taxonomy" id="54126"/>
    <lineage>
        <taxon>Eukaryota</taxon>
        <taxon>Metazoa</taxon>
        <taxon>Ecdysozoa</taxon>
        <taxon>Nematoda</taxon>
        <taxon>Chromadorea</taxon>
        <taxon>Rhabditida</taxon>
        <taxon>Rhabditina</taxon>
        <taxon>Diplogasteromorpha</taxon>
        <taxon>Diplogasteroidea</taxon>
        <taxon>Neodiplogasteridae</taxon>
        <taxon>Pristionchus</taxon>
    </lineage>
</organism>
<accession>A0A8R1V1B3</accession>
<keyword evidence="2" id="KW-1185">Reference proteome</keyword>